<feature type="coiled-coil region" evidence="3">
    <location>
        <begin position="183"/>
        <end position="220"/>
    </location>
</feature>
<accession>A0A8J5LCY7</accession>
<keyword evidence="6" id="KW-1185">Reference proteome</keyword>
<sequence length="352" mass="38296">MAEFLVGLDSSCLLVLSSSTQSIGWLVVLFINTVDKAEPLTSTDQTGISKVIRNRAFELPKRAPLRPQTGSEANVLHRPVAALAGGAPKSGDRLSSRGRLQEIQKKRSTRAVEVLEQKVGEAEEELKKLKAQLDSAVAAKLDAEQTLAMKLVEKDELVVASHGSKEVTAAEDKVQPVAAAELMEEEKDDEANSEHAVAEQKEEEEAMVALNALLLEKEKEVGILRQETAFFRARAAAAMAVTLAAALATEGALMAKLKSAEEELKQRTVKAELLTEQLSSAEREKTAAEAEMKRLRAQNEQWRKAAEAAAEALAEPGEWGPVSMAGEEEEGRRNSVGAWVFGDLWKKKPHQK</sequence>
<evidence type="ECO:0000256" key="1">
    <source>
        <dbReference type="ARBA" id="ARBA00009778"/>
    </source>
</evidence>
<comment type="caution">
    <text evidence="5">The sequence shown here is derived from an EMBL/GenBank/DDBJ whole genome shotgun (WGS) entry which is preliminary data.</text>
</comment>
<reference evidence="5 6" key="1">
    <citation type="submission" date="2020-08" db="EMBL/GenBank/DDBJ databases">
        <title>Plant Genome Project.</title>
        <authorList>
            <person name="Zhang R.-G."/>
        </authorList>
    </citation>
    <scope>NUCLEOTIDE SEQUENCE [LARGE SCALE GENOMIC DNA]</scope>
    <source>
        <tissue evidence="5">Rhizome</tissue>
    </source>
</reference>
<feature type="region of interest" description="Disordered" evidence="4">
    <location>
        <begin position="306"/>
        <end position="333"/>
    </location>
</feature>
<evidence type="ECO:0000256" key="2">
    <source>
        <dbReference type="ARBA" id="ARBA00023054"/>
    </source>
</evidence>
<dbReference type="InterPro" id="IPR029688">
    <property type="entry name" value="ICR"/>
</dbReference>
<dbReference type="EMBL" id="JACMSC010000009">
    <property type="protein sequence ID" value="KAG6508552.1"/>
    <property type="molecule type" value="Genomic_DNA"/>
</dbReference>
<evidence type="ECO:0000313" key="5">
    <source>
        <dbReference type="EMBL" id="KAG6508552.1"/>
    </source>
</evidence>
<dbReference type="PANTHER" id="PTHR34224:SF2">
    <property type="entry name" value="INTERACTOR OF CONSTITUTIVE ACTIVE ROPS 4"/>
    <property type="match status" value="1"/>
</dbReference>
<gene>
    <name evidence="5" type="ORF">ZIOFF_033926</name>
</gene>
<feature type="coiled-coil region" evidence="3">
    <location>
        <begin position="105"/>
        <end position="146"/>
    </location>
</feature>
<keyword evidence="2 3" id="KW-0175">Coiled coil</keyword>
<evidence type="ECO:0000256" key="3">
    <source>
        <dbReference type="SAM" id="Coils"/>
    </source>
</evidence>
<dbReference type="Proteomes" id="UP000734854">
    <property type="component" value="Unassembled WGS sequence"/>
</dbReference>
<evidence type="ECO:0000256" key="4">
    <source>
        <dbReference type="SAM" id="MobiDB-lite"/>
    </source>
</evidence>
<dbReference type="AlphaFoldDB" id="A0A8J5LCY7"/>
<evidence type="ECO:0000313" key="6">
    <source>
        <dbReference type="Proteomes" id="UP000734854"/>
    </source>
</evidence>
<dbReference type="PANTHER" id="PTHR34224">
    <property type="entry name" value="INTERACTOR OF CONSTITUTIVE ACTIVE ROPS 2, CHLOROPLASTIC-RELATED"/>
    <property type="match status" value="1"/>
</dbReference>
<organism evidence="5 6">
    <name type="scientific">Zingiber officinale</name>
    <name type="common">Ginger</name>
    <name type="synonym">Amomum zingiber</name>
    <dbReference type="NCBI Taxonomy" id="94328"/>
    <lineage>
        <taxon>Eukaryota</taxon>
        <taxon>Viridiplantae</taxon>
        <taxon>Streptophyta</taxon>
        <taxon>Embryophyta</taxon>
        <taxon>Tracheophyta</taxon>
        <taxon>Spermatophyta</taxon>
        <taxon>Magnoliopsida</taxon>
        <taxon>Liliopsida</taxon>
        <taxon>Zingiberales</taxon>
        <taxon>Zingiberaceae</taxon>
        <taxon>Zingiber</taxon>
    </lineage>
</organism>
<protein>
    <submittedName>
        <fullName evidence="5">Uncharacterized protein</fullName>
    </submittedName>
</protein>
<name>A0A8J5LCY7_ZINOF</name>
<proteinExistence type="inferred from homology"/>
<comment type="similarity">
    <text evidence="1">Belongs to the ICR family.</text>
</comment>